<protein>
    <submittedName>
        <fullName evidence="2">Uncharacterized protein</fullName>
    </submittedName>
</protein>
<accession>A0A077P4Y5</accession>
<evidence type="ECO:0000313" key="2">
    <source>
        <dbReference type="EMBL" id="CDH06135.1"/>
    </source>
</evidence>
<dbReference type="EMBL" id="CBSX010000127">
    <property type="protein sequence ID" value="CDH06135.1"/>
    <property type="molecule type" value="Genomic_DNA"/>
</dbReference>
<keyword evidence="1" id="KW-1133">Transmembrane helix</keyword>
<proteinExistence type="predicted"/>
<keyword evidence="1" id="KW-0812">Transmembrane</keyword>
<gene>
    <name evidence="2" type="ORF">XBO1_2120017</name>
</gene>
<dbReference type="AlphaFoldDB" id="A0A077P4Y5"/>
<feature type="transmembrane region" description="Helical" evidence="1">
    <location>
        <begin position="12"/>
        <end position="35"/>
    </location>
</feature>
<sequence length="98" mass="11097">MTLPVWHFIRLGATVILPVTVATIEGAFFFCLRAIDYPLKMVMILTMIKISQLNHCERNTYGVTQLHSAKGVEEISTPTLKTNQIWILMILKAFTMTA</sequence>
<keyword evidence="1" id="KW-0472">Membrane</keyword>
<dbReference type="HOGENOM" id="CLU_2332936_0_0_6"/>
<organism evidence="2">
    <name type="scientific">Xenorhabdus bovienii str. oregonense</name>
    <dbReference type="NCBI Taxonomy" id="1398202"/>
    <lineage>
        <taxon>Bacteria</taxon>
        <taxon>Pseudomonadati</taxon>
        <taxon>Pseudomonadota</taxon>
        <taxon>Gammaproteobacteria</taxon>
        <taxon>Enterobacterales</taxon>
        <taxon>Morganellaceae</taxon>
        <taxon>Xenorhabdus</taxon>
    </lineage>
</organism>
<evidence type="ECO:0000256" key="1">
    <source>
        <dbReference type="SAM" id="Phobius"/>
    </source>
</evidence>
<name>A0A077P4Y5_XENBV</name>
<comment type="caution">
    <text evidence="2">The sequence shown here is derived from an EMBL/GenBank/DDBJ whole genome shotgun (WGS) entry which is preliminary data.</text>
</comment>
<dbReference type="Proteomes" id="UP000028483">
    <property type="component" value="Unassembled WGS sequence"/>
</dbReference>
<reference evidence="2" key="1">
    <citation type="submission" date="2013-07" db="EMBL/GenBank/DDBJ databases">
        <title>Sub-species coevolution in mutualistic symbiosis.</title>
        <authorList>
            <person name="Murfin K."/>
            <person name="Klassen J."/>
            <person name="Lee M."/>
            <person name="Forst S."/>
            <person name="Stock P."/>
            <person name="Goodrich-Blair H."/>
        </authorList>
    </citation>
    <scope>NUCLEOTIDE SEQUENCE [LARGE SCALE GENOMIC DNA]</scope>
    <source>
        <strain evidence="2">Oregonense</strain>
    </source>
</reference>